<evidence type="ECO:0000256" key="5">
    <source>
        <dbReference type="ARBA" id="ARBA00023134"/>
    </source>
</evidence>
<dbReference type="InterPro" id="IPR005225">
    <property type="entry name" value="Small_GTP-bd"/>
</dbReference>
<dbReference type="Gene3D" id="3.30.70.240">
    <property type="match status" value="1"/>
</dbReference>
<keyword evidence="2" id="KW-0547">Nucleotide-binding</keyword>
<dbReference type="EMBL" id="LT671827">
    <property type="protein sequence ID" value="SHO79601.1"/>
    <property type="molecule type" value="Genomic_DNA"/>
</dbReference>
<dbReference type="InterPro" id="IPR000795">
    <property type="entry name" value="T_Tr_GTP-bd_dom"/>
</dbReference>
<dbReference type="PRINTS" id="PR00315">
    <property type="entry name" value="ELONGATNFCT"/>
</dbReference>
<dbReference type="PANTHER" id="PTHR43261">
    <property type="entry name" value="TRANSLATION ELONGATION FACTOR G-RELATED"/>
    <property type="match status" value="1"/>
</dbReference>
<keyword evidence="4" id="KW-0496">Mitochondrion</keyword>
<dbReference type="PROSITE" id="PS00301">
    <property type="entry name" value="G_TR_1"/>
    <property type="match status" value="1"/>
</dbReference>
<dbReference type="InterPro" id="IPR031157">
    <property type="entry name" value="G_TR_CS"/>
</dbReference>
<organism evidence="8 9">
    <name type="scientific">Malassezia sympodialis (strain ATCC 42132)</name>
    <name type="common">Atopic eczema-associated yeast</name>
    <dbReference type="NCBI Taxonomy" id="1230383"/>
    <lineage>
        <taxon>Eukaryota</taxon>
        <taxon>Fungi</taxon>
        <taxon>Dikarya</taxon>
        <taxon>Basidiomycota</taxon>
        <taxon>Ustilaginomycotina</taxon>
        <taxon>Malasseziomycetes</taxon>
        <taxon>Malasseziales</taxon>
        <taxon>Malasseziaceae</taxon>
        <taxon>Malassezia</taxon>
    </lineage>
</organism>
<dbReference type="VEuPathDB" id="FungiDB:MSYG_3951"/>
<dbReference type="Pfam" id="PF14492">
    <property type="entry name" value="EFG_III"/>
    <property type="match status" value="1"/>
</dbReference>
<dbReference type="GO" id="GO:0032543">
    <property type="term" value="P:mitochondrial translation"/>
    <property type="evidence" value="ECO:0007669"/>
    <property type="project" value="TreeGrafter"/>
</dbReference>
<evidence type="ECO:0000256" key="3">
    <source>
        <dbReference type="ARBA" id="ARBA00022917"/>
    </source>
</evidence>
<dbReference type="SMART" id="SM00889">
    <property type="entry name" value="EFG_IV"/>
    <property type="match status" value="1"/>
</dbReference>
<dbReference type="InterPro" id="IPR004161">
    <property type="entry name" value="EFTu-like_2"/>
</dbReference>
<dbReference type="CDD" id="cd16262">
    <property type="entry name" value="EFG_III"/>
    <property type="match status" value="1"/>
</dbReference>
<evidence type="ECO:0000256" key="1">
    <source>
        <dbReference type="ARBA" id="ARBA00017891"/>
    </source>
</evidence>
<accession>A0A1M8AAY6</accession>
<dbReference type="Gene3D" id="2.40.30.10">
    <property type="entry name" value="Translation factors"/>
    <property type="match status" value="1"/>
</dbReference>
<dbReference type="OrthoDB" id="198619at2759"/>
<keyword evidence="5" id="KW-0342">GTP-binding</keyword>
<dbReference type="OMA" id="GPQFTFP"/>
<dbReference type="Gene3D" id="3.30.230.10">
    <property type="match status" value="1"/>
</dbReference>
<evidence type="ECO:0000256" key="6">
    <source>
        <dbReference type="ARBA" id="ARBA00024731"/>
    </source>
</evidence>
<comment type="function">
    <text evidence="6">Catalyzes the GTP-dependent ribosomal translocation step during translation elongation. During this step, the ribosome changes from the pre-translocational (PRE) to the post-translocational (POST) state as the newly formed A-site-bound peptidyl-tRNA and P-site-bound deacylated tRNA move to the P and E sites, respectively. Catalyzes the coordinated movement of the two tRNA molecules, the mRNA and conformational changes in the ribosome.</text>
</comment>
<evidence type="ECO:0000256" key="4">
    <source>
        <dbReference type="ARBA" id="ARBA00023128"/>
    </source>
</evidence>
<dbReference type="InterPro" id="IPR035649">
    <property type="entry name" value="EFG_V"/>
</dbReference>
<dbReference type="NCBIfam" id="TIGR00231">
    <property type="entry name" value="small_GTP"/>
    <property type="match status" value="1"/>
</dbReference>
<name>A0A1M8AAY6_MALS4</name>
<dbReference type="Pfam" id="PF00009">
    <property type="entry name" value="GTP_EFTU"/>
    <property type="match status" value="1"/>
</dbReference>
<evidence type="ECO:0000313" key="9">
    <source>
        <dbReference type="Proteomes" id="UP000186303"/>
    </source>
</evidence>
<dbReference type="STRING" id="1230383.A0A1M8AAY6"/>
<protein>
    <recommendedName>
        <fullName evidence="1">Elongation factor 2</fullName>
    </recommendedName>
</protein>
<evidence type="ECO:0000313" key="8">
    <source>
        <dbReference type="EMBL" id="SHO79601.1"/>
    </source>
</evidence>
<keyword evidence="9" id="KW-1185">Reference proteome</keyword>
<keyword evidence="3" id="KW-0648">Protein biosynthesis</keyword>
<dbReference type="PANTHER" id="PTHR43261:SF1">
    <property type="entry name" value="RIBOSOME-RELEASING FACTOR 2, MITOCHONDRIAL"/>
    <property type="match status" value="1"/>
</dbReference>
<keyword evidence="8" id="KW-0251">Elongation factor</keyword>
<dbReference type="SUPFAM" id="SSF50447">
    <property type="entry name" value="Translation proteins"/>
    <property type="match status" value="1"/>
</dbReference>
<dbReference type="FunFam" id="3.40.50.300:FF:000514">
    <property type="entry name" value="Ribosome-releasing factor 2, mitochondrial"/>
    <property type="match status" value="1"/>
</dbReference>
<dbReference type="PROSITE" id="PS51722">
    <property type="entry name" value="G_TR_2"/>
    <property type="match status" value="1"/>
</dbReference>
<dbReference type="InterPro" id="IPR041095">
    <property type="entry name" value="EFG_II"/>
</dbReference>
<evidence type="ECO:0000256" key="2">
    <source>
        <dbReference type="ARBA" id="ARBA00022741"/>
    </source>
</evidence>
<dbReference type="Pfam" id="PF00679">
    <property type="entry name" value="EFG_C"/>
    <property type="match status" value="1"/>
</dbReference>
<dbReference type="InterPro" id="IPR035647">
    <property type="entry name" value="EFG_III/V"/>
</dbReference>
<dbReference type="InterPro" id="IPR027417">
    <property type="entry name" value="P-loop_NTPase"/>
</dbReference>
<dbReference type="AlphaFoldDB" id="A0A1M8AAY6"/>
<dbReference type="Gene3D" id="3.40.50.300">
    <property type="entry name" value="P-loop containing nucleotide triphosphate hydrolases"/>
    <property type="match status" value="1"/>
</dbReference>
<feature type="domain" description="Tr-type G" evidence="7">
    <location>
        <begin position="39"/>
        <end position="370"/>
    </location>
</feature>
<dbReference type="GO" id="GO:0003746">
    <property type="term" value="F:translation elongation factor activity"/>
    <property type="evidence" value="ECO:0007669"/>
    <property type="project" value="UniProtKB-KW"/>
</dbReference>
<dbReference type="CDD" id="cd03713">
    <property type="entry name" value="EFG_mtEFG_C"/>
    <property type="match status" value="1"/>
</dbReference>
<dbReference type="SMART" id="SM00838">
    <property type="entry name" value="EFG_C"/>
    <property type="match status" value="1"/>
</dbReference>
<dbReference type="InterPro" id="IPR005517">
    <property type="entry name" value="Transl_elong_EFG/EF2_IV"/>
</dbReference>
<dbReference type="SUPFAM" id="SSF52540">
    <property type="entry name" value="P-loop containing nucleoside triphosphate hydrolases"/>
    <property type="match status" value="1"/>
</dbReference>
<dbReference type="Proteomes" id="UP000186303">
    <property type="component" value="Chromosome 7"/>
</dbReference>
<dbReference type="InterPro" id="IPR009022">
    <property type="entry name" value="EFG_III"/>
</dbReference>
<dbReference type="InterPro" id="IPR009000">
    <property type="entry name" value="Transl_B-barrel_sf"/>
</dbReference>
<dbReference type="InterPro" id="IPR014721">
    <property type="entry name" value="Ribsml_uS5_D2-typ_fold_subgr"/>
</dbReference>
<proteinExistence type="predicted"/>
<gene>
    <name evidence="8" type="ORF">MSYG_3951</name>
</gene>
<dbReference type="GO" id="GO:0032790">
    <property type="term" value="P:ribosome disassembly"/>
    <property type="evidence" value="ECO:0007669"/>
    <property type="project" value="TreeGrafter"/>
</dbReference>
<dbReference type="SUPFAM" id="SSF54980">
    <property type="entry name" value="EF-G C-terminal domain-like"/>
    <property type="match status" value="2"/>
</dbReference>
<dbReference type="InterPro" id="IPR020568">
    <property type="entry name" value="Ribosomal_Su5_D2-typ_SF"/>
</dbReference>
<dbReference type="GO" id="GO:0003924">
    <property type="term" value="F:GTPase activity"/>
    <property type="evidence" value="ECO:0007669"/>
    <property type="project" value="InterPro"/>
</dbReference>
<dbReference type="Gene3D" id="3.30.70.870">
    <property type="entry name" value="Elongation Factor G (Translational Gtpase), domain 3"/>
    <property type="match status" value="1"/>
</dbReference>
<dbReference type="Pfam" id="PF03144">
    <property type="entry name" value="GTP_EFTU_D2"/>
    <property type="match status" value="1"/>
</dbReference>
<reference evidence="9" key="1">
    <citation type="journal article" date="2017" name="Nucleic Acids Res.">
        <title>Proteogenomics produces comprehensive and highly accurate protein-coding gene annotation in a complete genome assembly of Malassezia sympodialis.</title>
        <authorList>
            <person name="Zhu Y."/>
            <person name="Engstroem P.G."/>
            <person name="Tellgren-Roth C."/>
            <person name="Baudo C.D."/>
            <person name="Kennell J.C."/>
            <person name="Sun S."/>
            <person name="Billmyre R.B."/>
            <person name="Schroeder M.S."/>
            <person name="Andersson A."/>
            <person name="Holm T."/>
            <person name="Sigurgeirsson B."/>
            <person name="Wu G."/>
            <person name="Sankaranarayanan S.R."/>
            <person name="Siddharthan R."/>
            <person name="Sanyal K."/>
            <person name="Lundeberg J."/>
            <person name="Nystedt B."/>
            <person name="Boekhout T."/>
            <person name="Dawson T.L. Jr."/>
            <person name="Heitman J."/>
            <person name="Scheynius A."/>
            <person name="Lehtioe J."/>
        </authorList>
    </citation>
    <scope>NUCLEOTIDE SEQUENCE [LARGE SCALE GENOMIC DNA]</scope>
    <source>
        <strain evidence="9">ATCC 42132</strain>
    </source>
</reference>
<dbReference type="InterPro" id="IPR000640">
    <property type="entry name" value="EFG_V-like"/>
</dbReference>
<evidence type="ECO:0000259" key="7">
    <source>
        <dbReference type="PROSITE" id="PS51722"/>
    </source>
</evidence>
<dbReference type="GO" id="GO:0005759">
    <property type="term" value="C:mitochondrial matrix"/>
    <property type="evidence" value="ECO:0007669"/>
    <property type="project" value="UniProtKB-ARBA"/>
</dbReference>
<sequence length="855" mass="92444">MRRWFACVARARAVAARPCTARRLHQTRLVQQDAGVCVEALRNIGIVAHIDAGKTTLTERLLHLTHSLSLPGLKPPPVQAPYTAPGDVDTGSTVTDFLEEERERGITIQSAAVGPVWWASEQLDQHLQPSVPKQAVSITLVDTPGHVDFGIEVERTVRVVDGAVVVLDGVEGVEPQSENVWRQTKRYGVHAHLFFINKLDRAGACVSRSLRSIVDRGLHPRPALLQLPVYASQAPDDAGDLSRFKSDDPLIGVVDLLTMELVRFEGVAGEHMTRVALEERHGPLYARACEARHALVELVSSLDVDLLDRVLELDDPAAAATELPRTAVHAAVRRLTIQGEICPVLCGAAACNVGVQLLLDAIGLYLPSPRDRPPVDGTLLPDTPRRSATTLPLESRSTAALAFKVVWDKRKGPITFVRVYAGTLQSGATLINTTTHQKERIARLLLPYADQYVDVPALQAGQIGVVLGLKDTRTGDTLVDARKGGGGAPPHIPPHAWHTLRLRRVHVPPPVFSVSVEPRSKADEGAVADALRMLVRTDPSLHVSEGGTGTSAQTVLSGMGELHLEIAKHRLDNEFHVHAHLGHVRVGYRETLAEGMSGHATERLDQELGGKPARFGVQVHVRALRDDEPGQARFGGNDVVLDMGEAPPLVFDAGRSLEQVLAQAMQAALVRGPLSGYPLQGLHVTLSGIEAHGTELSTPAAVRVAVMQGLRRALGYAVRRTAGEAVQGHTRLMEPMMRVTITAPDKYAGALASDVTVEQHGSIIEMVHEGAEETASTTYEVYIPATEDAEPAGRTGSPMRLEALVPLARMMRYSTRLRALTGGTGTYRMELHGFAIVALERERALLQALGRLPRS</sequence>
<dbReference type="GO" id="GO:0005525">
    <property type="term" value="F:GTP binding"/>
    <property type="evidence" value="ECO:0007669"/>
    <property type="project" value="UniProtKB-KW"/>
</dbReference>
<dbReference type="SUPFAM" id="SSF54211">
    <property type="entry name" value="Ribosomal protein S5 domain 2-like"/>
    <property type="match status" value="1"/>
</dbReference>